<feature type="chain" id="PRO_5030567665" description="PRC-barrel domain-containing protein" evidence="2">
    <location>
        <begin position="23"/>
        <end position="211"/>
    </location>
</feature>
<gene>
    <name evidence="3" type="ORF">GGR39_002469</name>
</gene>
<evidence type="ECO:0000256" key="1">
    <source>
        <dbReference type="SAM" id="MobiDB-lite"/>
    </source>
</evidence>
<sequence>MKKSLIAAALAASAMVPMSAFAQAASAPAAAAPAATAAPTVGAKVYDTAGAEVGTVEKVDGANAVVFTGTKRATLPGTAFAKNDKGLVIAMTQAQLNAAVTAAESKTAGAMDAALVADAPIKSKDGVAVGTVQKVEGDNVTVALTDGNPVTITKQYLTVGANNALTLTMNATEFKSAVTAATQSAATAPASADASANTTAKAGATPDATEN</sequence>
<dbReference type="Proteomes" id="UP000561459">
    <property type="component" value="Unassembled WGS sequence"/>
</dbReference>
<dbReference type="EMBL" id="JACIDY010000006">
    <property type="protein sequence ID" value="MBB3940806.1"/>
    <property type="molecule type" value="Genomic_DNA"/>
</dbReference>
<reference evidence="3 4" key="1">
    <citation type="submission" date="2020-08" db="EMBL/GenBank/DDBJ databases">
        <title>Genomic Encyclopedia of Type Strains, Phase IV (KMG-IV): sequencing the most valuable type-strain genomes for metagenomic binning, comparative biology and taxonomic classification.</title>
        <authorList>
            <person name="Goeker M."/>
        </authorList>
    </citation>
    <scope>NUCLEOTIDE SEQUENCE [LARGE SCALE GENOMIC DNA]</scope>
    <source>
        <strain evidence="3 4">DSM 27568</strain>
    </source>
</reference>
<proteinExistence type="predicted"/>
<accession>A0A7W6BZM8</accession>
<feature type="region of interest" description="Disordered" evidence="1">
    <location>
        <begin position="185"/>
        <end position="211"/>
    </location>
</feature>
<name>A0A7W6BZM8_9SPHN</name>
<dbReference type="InterPro" id="IPR011033">
    <property type="entry name" value="PRC_barrel-like_sf"/>
</dbReference>
<dbReference type="SUPFAM" id="SSF50346">
    <property type="entry name" value="PRC-barrel domain"/>
    <property type="match status" value="1"/>
</dbReference>
<evidence type="ECO:0008006" key="5">
    <source>
        <dbReference type="Google" id="ProtNLM"/>
    </source>
</evidence>
<feature type="signal peptide" evidence="2">
    <location>
        <begin position="1"/>
        <end position="22"/>
    </location>
</feature>
<dbReference type="RefSeq" id="WP_183617399.1">
    <property type="nucleotide sequence ID" value="NZ_JACIDY010000006.1"/>
</dbReference>
<evidence type="ECO:0000313" key="4">
    <source>
        <dbReference type="Proteomes" id="UP000561459"/>
    </source>
</evidence>
<organism evidence="3 4">
    <name type="scientific">Novosphingobium fluoreni</name>
    <dbReference type="NCBI Taxonomy" id="1391222"/>
    <lineage>
        <taxon>Bacteria</taxon>
        <taxon>Pseudomonadati</taxon>
        <taxon>Pseudomonadota</taxon>
        <taxon>Alphaproteobacteria</taxon>
        <taxon>Sphingomonadales</taxon>
        <taxon>Sphingomonadaceae</taxon>
        <taxon>Novosphingobium</taxon>
    </lineage>
</organism>
<dbReference type="AlphaFoldDB" id="A0A7W6BZM8"/>
<evidence type="ECO:0000313" key="3">
    <source>
        <dbReference type="EMBL" id="MBB3940806.1"/>
    </source>
</evidence>
<keyword evidence="4" id="KW-1185">Reference proteome</keyword>
<evidence type="ECO:0000256" key="2">
    <source>
        <dbReference type="SAM" id="SignalP"/>
    </source>
</evidence>
<keyword evidence="2" id="KW-0732">Signal</keyword>
<feature type="compositionally biased region" description="Low complexity" evidence="1">
    <location>
        <begin position="185"/>
        <end position="205"/>
    </location>
</feature>
<protein>
    <recommendedName>
        <fullName evidence="5">PRC-barrel domain-containing protein</fullName>
    </recommendedName>
</protein>
<comment type="caution">
    <text evidence="3">The sequence shown here is derived from an EMBL/GenBank/DDBJ whole genome shotgun (WGS) entry which is preliminary data.</text>
</comment>